<keyword evidence="7" id="KW-0915">Sodium</keyword>
<feature type="transmembrane region" description="Helical" evidence="11">
    <location>
        <begin position="248"/>
        <end position="267"/>
    </location>
</feature>
<feature type="transmembrane region" description="Helical" evidence="11">
    <location>
        <begin position="325"/>
        <end position="348"/>
    </location>
</feature>
<protein>
    <submittedName>
        <fullName evidence="13">Sodium:proton exchanger</fullName>
    </submittedName>
</protein>
<evidence type="ECO:0000256" key="10">
    <source>
        <dbReference type="ARBA" id="ARBA00023201"/>
    </source>
</evidence>
<feature type="transmembrane region" description="Helical" evidence="11">
    <location>
        <begin position="303"/>
        <end position="319"/>
    </location>
</feature>
<name>A0A0V8M437_9CHLR</name>
<evidence type="ECO:0000256" key="5">
    <source>
        <dbReference type="ARBA" id="ARBA00022692"/>
    </source>
</evidence>
<dbReference type="Gene3D" id="1.20.1530.20">
    <property type="match status" value="1"/>
</dbReference>
<feature type="transmembrane region" description="Helical" evidence="11">
    <location>
        <begin position="12"/>
        <end position="30"/>
    </location>
</feature>
<comment type="subcellular location">
    <subcellularLocation>
        <location evidence="1">Membrane</location>
        <topology evidence="1">Multi-pass membrane protein</topology>
    </subcellularLocation>
</comment>
<dbReference type="GO" id="GO:0016020">
    <property type="term" value="C:membrane"/>
    <property type="evidence" value="ECO:0007669"/>
    <property type="project" value="UniProtKB-SubCell"/>
</dbReference>
<sequence>MTGMETEIYFKFILSFGLILLVARLGGAFAERFLKQPAVIGELLAGIIISPFLLGHFLFANDPVILNFALIDGVFSQNGEHLSEFAPMEIISQIAVVVLLFVAGLETNVASFIKNSFTGAMVAIGGVVVPFALGVFGAMYFFPDLHIAGWLFIGAILTATSIGITVRILMDMGKLSSREGTIILVAAVVDDIIGLVILSVVISMAQSGSINALSAIGTGVIGFAVWLGILLLGVYGHKYISKYILTPFKASGTMPVMALIVGLLVSYMVTLVGLHPVVGAYVAGLMFASTAEKEEILHQTRPIMLFIAPFFFAYLGMQVDLKEVWAVIVPALVIVVLAIIGKIIGCYFPARFVGKTSHKGALIVGVGMVPRGEVGLIVAGAGLIAGAITRDLFGIAVAVSILTTLVMPLMIKPLFKPKAEANGKELP</sequence>
<keyword evidence="6 11" id="KW-1133">Transmembrane helix</keyword>
<dbReference type="Pfam" id="PF00999">
    <property type="entry name" value="Na_H_Exchanger"/>
    <property type="match status" value="1"/>
</dbReference>
<keyword evidence="10" id="KW-0739">Sodium transport</keyword>
<evidence type="ECO:0000256" key="4">
    <source>
        <dbReference type="ARBA" id="ARBA00022449"/>
    </source>
</evidence>
<reference evidence="13 14" key="1">
    <citation type="journal article" date="2015" name="Sci. Rep.">
        <title>A comparative genomics and reductive dehalogenase gene transcription study of two chloroethene-respiring bacteria, Dehalococcoides mccartyi strains MB and 11a.</title>
        <authorList>
            <person name="Low A."/>
            <person name="Shen Z."/>
            <person name="Cheng D."/>
            <person name="Rogers M.J."/>
            <person name="Lee P.K."/>
            <person name="He J."/>
        </authorList>
    </citation>
    <scope>NUCLEOTIDE SEQUENCE [LARGE SCALE GENOMIC DNA]</scope>
    <source>
        <strain evidence="13 14">MB</strain>
    </source>
</reference>
<evidence type="ECO:0000256" key="11">
    <source>
        <dbReference type="SAM" id="Phobius"/>
    </source>
</evidence>
<evidence type="ECO:0000256" key="6">
    <source>
        <dbReference type="ARBA" id="ARBA00022989"/>
    </source>
</evidence>
<feature type="transmembrane region" description="Helical" evidence="11">
    <location>
        <begin position="360"/>
        <end position="386"/>
    </location>
</feature>
<keyword evidence="4" id="KW-0050">Antiport</keyword>
<keyword evidence="9 11" id="KW-0472">Membrane</keyword>
<evidence type="ECO:0000256" key="2">
    <source>
        <dbReference type="ARBA" id="ARBA00005551"/>
    </source>
</evidence>
<feature type="transmembrane region" description="Helical" evidence="11">
    <location>
        <begin position="117"/>
        <end position="141"/>
    </location>
</feature>
<dbReference type="PATRIC" id="fig|61435.5.peg.137"/>
<dbReference type="InterPro" id="IPR038770">
    <property type="entry name" value="Na+/solute_symporter_sf"/>
</dbReference>
<evidence type="ECO:0000256" key="1">
    <source>
        <dbReference type="ARBA" id="ARBA00004141"/>
    </source>
</evidence>
<evidence type="ECO:0000256" key="8">
    <source>
        <dbReference type="ARBA" id="ARBA00023065"/>
    </source>
</evidence>
<dbReference type="eggNOG" id="COG0475">
    <property type="taxonomic scope" value="Bacteria"/>
</dbReference>
<keyword evidence="5 11" id="KW-0812">Transmembrane</keyword>
<organism evidence="13 14">
    <name type="scientific">Dehalococcoides mccartyi</name>
    <dbReference type="NCBI Taxonomy" id="61435"/>
    <lineage>
        <taxon>Bacteria</taxon>
        <taxon>Bacillati</taxon>
        <taxon>Chloroflexota</taxon>
        <taxon>Dehalococcoidia</taxon>
        <taxon>Dehalococcoidales</taxon>
        <taxon>Dehalococcoidaceae</taxon>
        <taxon>Dehalococcoides</taxon>
    </lineage>
</organism>
<dbReference type="PANTHER" id="PTHR43562">
    <property type="entry name" value="NAPA-TYPE SODIUM/HYDROGEN ANTIPORTER"/>
    <property type="match status" value="1"/>
</dbReference>
<dbReference type="PANTHER" id="PTHR43562:SF3">
    <property type="entry name" value="SODIUM ION_PROTON EXCHANGER (EUROFUNG)"/>
    <property type="match status" value="1"/>
</dbReference>
<gene>
    <name evidence="13" type="ORF">DA01_00650</name>
</gene>
<feature type="transmembrane region" description="Helical" evidence="11">
    <location>
        <begin position="37"/>
        <end position="59"/>
    </location>
</feature>
<evidence type="ECO:0000256" key="3">
    <source>
        <dbReference type="ARBA" id="ARBA00022448"/>
    </source>
</evidence>
<evidence type="ECO:0000256" key="7">
    <source>
        <dbReference type="ARBA" id="ARBA00023053"/>
    </source>
</evidence>
<accession>A0A0V8M437</accession>
<dbReference type="GO" id="GO:0006814">
    <property type="term" value="P:sodium ion transport"/>
    <property type="evidence" value="ECO:0007669"/>
    <property type="project" value="UniProtKB-KW"/>
</dbReference>
<feature type="transmembrane region" description="Helical" evidence="11">
    <location>
        <begin position="147"/>
        <end position="170"/>
    </location>
</feature>
<feature type="transmembrane region" description="Helical" evidence="11">
    <location>
        <begin position="182"/>
        <end position="206"/>
    </location>
</feature>
<feature type="transmembrane region" description="Helical" evidence="11">
    <location>
        <begin position="212"/>
        <end position="236"/>
    </location>
</feature>
<comment type="caution">
    <text evidence="13">The sequence shown here is derived from an EMBL/GenBank/DDBJ whole genome shotgun (WGS) entry which is preliminary data.</text>
</comment>
<evidence type="ECO:0000313" key="13">
    <source>
        <dbReference type="EMBL" id="KSV18518.1"/>
    </source>
</evidence>
<dbReference type="InterPro" id="IPR006153">
    <property type="entry name" value="Cation/H_exchanger_TM"/>
</dbReference>
<keyword evidence="3" id="KW-0813">Transport</keyword>
<feature type="transmembrane region" description="Helical" evidence="11">
    <location>
        <begin position="85"/>
        <end position="105"/>
    </location>
</feature>
<dbReference type="Proteomes" id="UP000053577">
    <property type="component" value="Unassembled WGS sequence"/>
</dbReference>
<keyword evidence="8" id="KW-0406">Ion transport</keyword>
<proteinExistence type="inferred from homology"/>
<dbReference type="AlphaFoldDB" id="A0A0V8M437"/>
<evidence type="ECO:0000259" key="12">
    <source>
        <dbReference type="Pfam" id="PF00999"/>
    </source>
</evidence>
<evidence type="ECO:0000313" key="14">
    <source>
        <dbReference type="Proteomes" id="UP000053577"/>
    </source>
</evidence>
<comment type="similarity">
    <text evidence="2">Belongs to the monovalent cation:proton antiporter 2 (CPA2) transporter (TC 2.A.37) family.</text>
</comment>
<evidence type="ECO:0000256" key="9">
    <source>
        <dbReference type="ARBA" id="ARBA00023136"/>
    </source>
</evidence>
<dbReference type="GO" id="GO:1902600">
    <property type="term" value="P:proton transmembrane transport"/>
    <property type="evidence" value="ECO:0007669"/>
    <property type="project" value="InterPro"/>
</dbReference>
<feature type="transmembrane region" description="Helical" evidence="11">
    <location>
        <begin position="392"/>
        <end position="411"/>
    </location>
</feature>
<dbReference type="EMBL" id="JGYD01000010">
    <property type="protein sequence ID" value="KSV18518.1"/>
    <property type="molecule type" value="Genomic_DNA"/>
</dbReference>
<feature type="domain" description="Cation/H+ exchanger transmembrane" evidence="12">
    <location>
        <begin position="21"/>
        <end position="416"/>
    </location>
</feature>
<dbReference type="GO" id="GO:0015297">
    <property type="term" value="F:antiporter activity"/>
    <property type="evidence" value="ECO:0007669"/>
    <property type="project" value="UniProtKB-KW"/>
</dbReference>